<evidence type="ECO:0000259" key="2">
    <source>
        <dbReference type="Pfam" id="PF03787"/>
    </source>
</evidence>
<keyword evidence="1" id="KW-0051">Antiviral defense</keyword>
<dbReference type="KEGG" id="tma:TM1791"/>
<dbReference type="Pfam" id="PF03787">
    <property type="entry name" value="RAMPs"/>
    <property type="match status" value="1"/>
</dbReference>
<reference evidence="3 4" key="1">
    <citation type="journal article" date="1999" name="Nature">
        <title>Evidence for lateral gene transfer between Archaea and Bacteria from genome sequence of Thermotoga maritima.</title>
        <authorList>
            <person name="Nelson K.E."/>
            <person name="Clayton R.A."/>
            <person name="Gill S.R."/>
            <person name="Gwinn M.L."/>
            <person name="Dodson R.J."/>
            <person name="Haft D.H."/>
            <person name="Hickey E.K."/>
            <person name="Peterson J.D."/>
            <person name="Nelson W.C."/>
            <person name="Ketchum K.A."/>
            <person name="McDonald L."/>
            <person name="Utterback T.R."/>
            <person name="Malek J.A."/>
            <person name="Linher K.D."/>
            <person name="Garrett M.M."/>
            <person name="Stewart A.M."/>
            <person name="Cotton M.D."/>
            <person name="Pratt M.S."/>
            <person name="Phillips C.A."/>
            <person name="Richardson D."/>
            <person name="Heidelberg J."/>
            <person name="Sutton G.G."/>
            <person name="Fleischmann R.D."/>
            <person name="White O."/>
            <person name="Salzberg S.L."/>
            <person name="Smith H.O."/>
            <person name="Venter J.C."/>
            <person name="Fraser C.M."/>
        </authorList>
    </citation>
    <scope>NUCLEOTIDE SEQUENCE [LARGE SCALE GENOMIC DNA]</scope>
    <source>
        <strain evidence="4">ATCC 43589 / DSM 3109 / JCM 10099 / NBRC 100826 / MSB8</strain>
    </source>
</reference>
<dbReference type="SMR" id="Q9X2B1"/>
<dbReference type="AlphaFoldDB" id="Q9X2B1"/>
<dbReference type="CDD" id="cd09661">
    <property type="entry name" value="Cmr6_III-B"/>
    <property type="match status" value="1"/>
</dbReference>
<evidence type="ECO:0000313" key="4">
    <source>
        <dbReference type="Proteomes" id="UP000008183"/>
    </source>
</evidence>
<proteinExistence type="predicted"/>
<dbReference type="OrthoDB" id="9813956at2"/>
<dbReference type="PANTHER" id="PTHR39965">
    <property type="entry name" value="CRISPR SYSTEM CMR SUBUNIT CMR6"/>
    <property type="match status" value="1"/>
</dbReference>
<keyword evidence="4" id="KW-1185">Reference proteome</keyword>
<dbReference type="EMBL" id="AE000512">
    <property type="protein sequence ID" value="AAD36854.1"/>
    <property type="molecule type" value="Genomic_DNA"/>
</dbReference>
<feature type="domain" description="CRISPR type III-associated protein" evidence="2">
    <location>
        <begin position="77"/>
        <end position="241"/>
    </location>
</feature>
<dbReference type="RefSeq" id="WP_010865404.1">
    <property type="nucleotide sequence ID" value="NC_023151.1"/>
</dbReference>
<accession>Q9X2B1</accession>
<dbReference type="GO" id="GO:0051607">
    <property type="term" value="P:defense response to virus"/>
    <property type="evidence" value="ECO:0007669"/>
    <property type="project" value="UniProtKB-KW"/>
</dbReference>
<dbReference type="PaxDb" id="243274-THEMA_05240"/>
<evidence type="ECO:0000256" key="1">
    <source>
        <dbReference type="ARBA" id="ARBA00023118"/>
    </source>
</evidence>
<dbReference type="Proteomes" id="UP000008183">
    <property type="component" value="Chromosome"/>
</dbReference>
<organism evidence="3 4">
    <name type="scientific">Thermotoga maritima (strain ATCC 43589 / DSM 3109 / JCM 10099 / NBRC 100826 / MSB8)</name>
    <dbReference type="NCBI Taxonomy" id="243274"/>
    <lineage>
        <taxon>Bacteria</taxon>
        <taxon>Thermotogati</taxon>
        <taxon>Thermotogota</taxon>
        <taxon>Thermotogae</taxon>
        <taxon>Thermotogales</taxon>
        <taxon>Thermotogaceae</taxon>
        <taxon>Thermotoga</taxon>
    </lineage>
</organism>
<dbReference type="PATRIC" id="fig|243274.5.peg.1811"/>
<dbReference type="InterPro" id="IPR005537">
    <property type="entry name" value="RAMP_III_fam"/>
</dbReference>
<dbReference type="InParanoid" id="Q9X2B1"/>
<sequence length="244" mass="27927">MVKRMKLPESKNLSLYWEKYSFLLLEGSNSKDKEIVSKIFQTVEKLQSDFGKISSILKERREQLIKKRKPFINLKMRVKGKLLLGAGNPSSIEVGITLSRNYGLPIIPGTAVKGAFASFLFEFERDKYESLAHIFGDTEREGDLIFLDAIPVSDLKFSLDIVNPHFQPYYMKEKLPPNDWYDPVPIKYLVVSSGVFWFTVLESRSGVIGNSEKELIKQRFVEMLKAYGLGAKTSYGYGRFEEPS</sequence>
<evidence type="ECO:0000313" key="3">
    <source>
        <dbReference type="EMBL" id="AAD36854.1"/>
    </source>
</evidence>
<name>Q9X2B1_THEMA</name>
<protein>
    <recommendedName>
        <fullName evidence="2">CRISPR type III-associated protein domain-containing protein</fullName>
    </recommendedName>
</protein>
<dbReference type="InterPro" id="IPR010172">
    <property type="entry name" value="CRISPR-assoc_prot_TM1791"/>
</dbReference>
<dbReference type="EnsemblBacteria" id="AAD36854">
    <property type="protein sequence ID" value="AAD36854"/>
    <property type="gene ID" value="TM_1791"/>
</dbReference>
<dbReference type="PIR" id="D72209">
    <property type="entry name" value="D72209"/>
</dbReference>
<dbReference type="PANTHER" id="PTHR39965:SF1">
    <property type="entry name" value="CRISPR SYSTEM CMR SUBUNIT CMR6"/>
    <property type="match status" value="1"/>
</dbReference>
<dbReference type="NCBIfam" id="TIGR01898">
    <property type="entry name" value="cas_TM1791_cmr6"/>
    <property type="match status" value="1"/>
</dbReference>
<gene>
    <name evidence="3" type="ordered locus">TM_1791</name>
</gene>